<accession>A0A1I8P3N4</accession>
<keyword evidence="1" id="KW-0479">Metal-binding</keyword>
<feature type="compositionally biased region" description="Low complexity" evidence="5">
    <location>
        <begin position="506"/>
        <end position="517"/>
    </location>
</feature>
<dbReference type="InterPro" id="IPR001841">
    <property type="entry name" value="Znf_RING"/>
</dbReference>
<evidence type="ECO:0000313" key="7">
    <source>
        <dbReference type="EnsemblMetazoa" id="SCAU004543-PA"/>
    </source>
</evidence>
<feature type="compositionally biased region" description="Low complexity" evidence="5">
    <location>
        <begin position="388"/>
        <end position="403"/>
    </location>
</feature>
<feature type="region of interest" description="Disordered" evidence="5">
    <location>
        <begin position="91"/>
        <end position="112"/>
    </location>
</feature>
<feature type="region of interest" description="Disordered" evidence="5">
    <location>
        <begin position="163"/>
        <end position="202"/>
    </location>
</feature>
<dbReference type="STRING" id="35570.A0A1I8P3N4"/>
<dbReference type="InterPro" id="IPR013083">
    <property type="entry name" value="Znf_RING/FYVE/PHD"/>
</dbReference>
<dbReference type="Proteomes" id="UP000095300">
    <property type="component" value="Unassembled WGS sequence"/>
</dbReference>
<dbReference type="EnsemblMetazoa" id="SCAU004543-RA">
    <property type="protein sequence ID" value="SCAU004543-PA"/>
    <property type="gene ID" value="SCAU004543"/>
</dbReference>
<feature type="region of interest" description="Disordered" evidence="5">
    <location>
        <begin position="223"/>
        <end position="253"/>
    </location>
</feature>
<feature type="domain" description="RING-type" evidence="6">
    <location>
        <begin position="1233"/>
        <end position="1274"/>
    </location>
</feature>
<dbReference type="PANTHER" id="PTHR14155">
    <property type="entry name" value="RING FINGER DOMAIN-CONTAINING"/>
    <property type="match status" value="1"/>
</dbReference>
<feature type="compositionally biased region" description="Polar residues" evidence="5">
    <location>
        <begin position="557"/>
        <end position="574"/>
    </location>
</feature>
<dbReference type="KEGG" id="scac:106081904"/>
<keyword evidence="3" id="KW-0862">Zinc</keyword>
<feature type="compositionally biased region" description="Low complexity" evidence="5">
    <location>
        <begin position="163"/>
        <end position="173"/>
    </location>
</feature>
<dbReference type="OrthoDB" id="9984778at2759"/>
<evidence type="ECO:0000256" key="1">
    <source>
        <dbReference type="ARBA" id="ARBA00022723"/>
    </source>
</evidence>
<feature type="compositionally biased region" description="Low complexity" evidence="5">
    <location>
        <begin position="410"/>
        <end position="431"/>
    </location>
</feature>
<dbReference type="GO" id="GO:0008270">
    <property type="term" value="F:zinc ion binding"/>
    <property type="evidence" value="ECO:0007669"/>
    <property type="project" value="UniProtKB-KW"/>
</dbReference>
<evidence type="ECO:0000256" key="5">
    <source>
        <dbReference type="SAM" id="MobiDB-lite"/>
    </source>
</evidence>
<feature type="compositionally biased region" description="Basic and acidic residues" evidence="5">
    <location>
        <begin position="438"/>
        <end position="449"/>
    </location>
</feature>
<keyword evidence="8" id="KW-1185">Reference proteome</keyword>
<feature type="compositionally biased region" description="Low complexity" evidence="5">
    <location>
        <begin position="321"/>
        <end position="333"/>
    </location>
</feature>
<dbReference type="FunFam" id="3.30.40.10:FF:000479">
    <property type="entry name" value="E3 ubiquitin-protein ligase Arkadia"/>
    <property type="match status" value="1"/>
</dbReference>
<dbReference type="Gene3D" id="3.30.40.10">
    <property type="entry name" value="Zinc/RING finger domain, C3HC4 (zinc finger)"/>
    <property type="match status" value="1"/>
</dbReference>
<dbReference type="PANTHER" id="PTHR14155:SF627">
    <property type="entry name" value="OS06G0192800 PROTEIN"/>
    <property type="match status" value="1"/>
</dbReference>
<dbReference type="PROSITE" id="PS50089">
    <property type="entry name" value="ZF_RING_2"/>
    <property type="match status" value="1"/>
</dbReference>
<dbReference type="CDD" id="cd16474">
    <property type="entry name" value="RING-H2_RNF111-like"/>
    <property type="match status" value="1"/>
</dbReference>
<feature type="compositionally biased region" description="Polar residues" evidence="5">
    <location>
        <begin position="1"/>
        <end position="34"/>
    </location>
</feature>
<evidence type="ECO:0000256" key="4">
    <source>
        <dbReference type="PROSITE-ProRule" id="PRU00175"/>
    </source>
</evidence>
<feature type="compositionally biased region" description="Low complexity" evidence="5">
    <location>
        <begin position="94"/>
        <end position="105"/>
    </location>
</feature>
<feature type="compositionally biased region" description="Low complexity" evidence="5">
    <location>
        <begin position="223"/>
        <end position="236"/>
    </location>
</feature>
<keyword evidence="2 4" id="KW-0863">Zinc-finger</keyword>
<feature type="compositionally biased region" description="Polar residues" evidence="5">
    <location>
        <begin position="295"/>
        <end position="308"/>
    </location>
</feature>
<gene>
    <name evidence="7" type="primary">106081904</name>
</gene>
<dbReference type="InterPro" id="IPR053238">
    <property type="entry name" value="RING-H2_zinc_finger"/>
</dbReference>
<reference evidence="7" key="1">
    <citation type="submission" date="2020-05" db="UniProtKB">
        <authorList>
            <consortium name="EnsemblMetazoa"/>
        </authorList>
    </citation>
    <scope>IDENTIFICATION</scope>
    <source>
        <strain evidence="7">USDA</strain>
    </source>
</reference>
<organism evidence="7 8">
    <name type="scientific">Stomoxys calcitrans</name>
    <name type="common">Stable fly</name>
    <name type="synonym">Conops calcitrans</name>
    <dbReference type="NCBI Taxonomy" id="35570"/>
    <lineage>
        <taxon>Eukaryota</taxon>
        <taxon>Metazoa</taxon>
        <taxon>Ecdysozoa</taxon>
        <taxon>Arthropoda</taxon>
        <taxon>Hexapoda</taxon>
        <taxon>Insecta</taxon>
        <taxon>Pterygota</taxon>
        <taxon>Neoptera</taxon>
        <taxon>Endopterygota</taxon>
        <taxon>Diptera</taxon>
        <taxon>Brachycera</taxon>
        <taxon>Muscomorpha</taxon>
        <taxon>Muscoidea</taxon>
        <taxon>Muscidae</taxon>
        <taxon>Stomoxys</taxon>
    </lineage>
</organism>
<sequence>METNQKDGNQSQHHNPTTTTTLRSVESQQSQIGHQQHRHNHQNELSLEVQQHLNEEVAAANYETVYVIEDVGPNVSASRAQFIPLRSYVTDNNSATSSTTVSTSSEPPPQQLQQNRFYWPYFHHHRHHPAQHQHLHQPYQQLGQYCNASPVYVSDLDMDGMGTSAAASSTSSAYQHSRAQSHYHCNIPPPTPSSLRPHHYHTQYNDDYQGYYMVPMHQQPSSCNCNSAASSSTSSVTPPPQPLPTSATPQCDTRCSTCQPTTMARSLPNSEFVGPYQRETELGNRASGAGELYATPSSTNVIFNNGTNGHRERPRRRIYEDAASSSSSYVADVEMQRLSSRDEDEVASTTSTSMTALHGEELESCRGTPYSLARPPSASSEAEHVQFANTRTTNTTTTTSAAAMKKHKSTTTNVVGSSPTSTSSSSANAGPNGNGGRPSERDGSRERYIVDLVESTTSSNSQRRLSDDQPSTSHRLRETSFSGNYWQNLDEESNDHSSQAWNLHKPSSSSAPAAQPSEALQIADDRSNSPFSRFHVRYTRSDERERDVEEEEPARSSKIQRLNSNHSGGVHSHNVTLFPSAQRDASTGSSSNGSYVITYAGHQAPAGVSARRSPQALAPVLPPPPLPPRRIRLETITSSDQAQNFVLTDQLNEIISTRDMDDQPSTSRGGRRARLLEALNVKPSTSEQNIKPPAVLTAPDLQLDWLSDATTTPSTDGDDDEVVFVHSSREPILSIDLTADDESPLALEIPTQENAGELEDASMGRALVRSQHSPTTTFTSSPTPVSGTAGASVSMQGDEWYNMQYAHQSNSAVRLGSHTAEPASTRLWQAPCIDCYMTNDQSNETSSEPLAPADRLQTNLPIGSSLLDTSSNSLATTIVPHCHSTNSSNNSMSRLRTVWHPYLPEPAVSPAPPIVPSASLPVIPNSPPPIFIVNPYADSSQRFVNTTVGSGAPVVAPLGLVGVINQNTPQRALPPLTPLYLQPSLQEAATNQRPINPPPLPFTPPTAIFGGSTTPSAQQYHPHSMYHRHHAHSAHTTTRPHENIITHNHHGHSMSHSHGLPHTHSLTFRPGSSNHGAPPPYLVHQNLWLRQHNVQEIHRRHMTPTPIDLSSNPLNLTSSFRTRFQQMANACSCVHGRNGPVSSLDPAYYPYDSRPQPQNRRCPALRPAVHHHMFHHYSPVHVEIDLSTPRIVIGSSIRPPRGATLEIIERNTLPHKYRRVRRPSETDEDAEKCAICLSLFEIENDVRRLPCMHLFHTDCVDQWLVTNKHCPICRVDIETHLNKDALIATSTSGNTDSGANRPWWQSTAEC</sequence>
<feature type="region of interest" description="Disordered" evidence="5">
    <location>
        <begin position="1"/>
        <end position="42"/>
    </location>
</feature>
<name>A0A1I8P3N4_STOCA</name>
<dbReference type="Pfam" id="PF13639">
    <property type="entry name" value="zf-RING_2"/>
    <property type="match status" value="1"/>
</dbReference>
<evidence type="ECO:0000256" key="3">
    <source>
        <dbReference type="ARBA" id="ARBA00022833"/>
    </source>
</evidence>
<dbReference type="SUPFAM" id="SSF57850">
    <property type="entry name" value="RING/U-box"/>
    <property type="match status" value="1"/>
</dbReference>
<protein>
    <recommendedName>
        <fullName evidence="6">RING-type domain-containing protein</fullName>
    </recommendedName>
</protein>
<dbReference type="VEuPathDB" id="VectorBase:SCAU004543"/>
<feature type="region of interest" description="Disordered" evidence="5">
    <location>
        <begin position="289"/>
        <end position="574"/>
    </location>
</feature>
<evidence type="ECO:0000256" key="2">
    <source>
        <dbReference type="ARBA" id="ARBA00022771"/>
    </source>
</evidence>
<dbReference type="SMART" id="SM00184">
    <property type="entry name" value="RING"/>
    <property type="match status" value="1"/>
</dbReference>
<evidence type="ECO:0000313" key="8">
    <source>
        <dbReference type="Proteomes" id="UP000095300"/>
    </source>
</evidence>
<evidence type="ECO:0000259" key="6">
    <source>
        <dbReference type="PROSITE" id="PS50089"/>
    </source>
</evidence>
<feature type="compositionally biased region" description="Polar residues" evidence="5">
    <location>
        <begin position="454"/>
        <end position="487"/>
    </location>
</feature>
<feature type="region of interest" description="Disordered" evidence="5">
    <location>
        <begin position="1290"/>
        <end position="1310"/>
    </location>
</feature>
<proteinExistence type="predicted"/>